<proteinExistence type="predicted"/>
<gene>
    <name evidence="1" type="ORF">GALL_482340</name>
</gene>
<organism evidence="1">
    <name type="scientific">mine drainage metagenome</name>
    <dbReference type="NCBI Taxonomy" id="410659"/>
    <lineage>
        <taxon>unclassified sequences</taxon>
        <taxon>metagenomes</taxon>
        <taxon>ecological metagenomes</taxon>
    </lineage>
</organism>
<dbReference type="EMBL" id="MLJW01004338">
    <property type="protein sequence ID" value="OIQ70156.1"/>
    <property type="molecule type" value="Genomic_DNA"/>
</dbReference>
<accession>A0A1J5PRF6</accession>
<evidence type="ECO:0000313" key="1">
    <source>
        <dbReference type="EMBL" id="OIQ70156.1"/>
    </source>
</evidence>
<dbReference type="AlphaFoldDB" id="A0A1J5PRF6"/>
<reference evidence="1" key="1">
    <citation type="submission" date="2016-10" db="EMBL/GenBank/DDBJ databases">
        <title>Sequence of Gallionella enrichment culture.</title>
        <authorList>
            <person name="Poehlein A."/>
            <person name="Muehling M."/>
            <person name="Daniel R."/>
        </authorList>
    </citation>
    <scope>NUCLEOTIDE SEQUENCE</scope>
</reference>
<name>A0A1J5PRF6_9ZZZZ</name>
<dbReference type="AntiFam" id="ANF00216">
    <property type="entry name" value="Shadow ORF (opposite pepPI)"/>
</dbReference>
<comment type="caution">
    <text evidence="1">The sequence shown here is derived from an EMBL/GenBank/DDBJ whole genome shotgun (WGS) entry which is preliminary data.</text>
</comment>
<protein>
    <submittedName>
        <fullName evidence="1">Uncharacterized protein</fullName>
    </submittedName>
</protein>
<sequence length="99" mass="10911">MCARGCDGVVAKVVSGKPCSGVKRTFDDSFATCFFDCCRERFNGIFEAEDRGIDCSLQFGELVLVFDQTGRAKHGEKFAIAIGRGNERVDLWILAAHDE</sequence>